<dbReference type="Proteomes" id="UP001501591">
    <property type="component" value="Unassembled WGS sequence"/>
</dbReference>
<name>A0ABP7NK38_9MICO</name>
<keyword evidence="2" id="KW-1185">Reference proteome</keyword>
<organism evidence="1 2">
    <name type="scientific">Microbacterium soli</name>
    <dbReference type="NCBI Taxonomy" id="446075"/>
    <lineage>
        <taxon>Bacteria</taxon>
        <taxon>Bacillati</taxon>
        <taxon>Actinomycetota</taxon>
        <taxon>Actinomycetes</taxon>
        <taxon>Micrococcales</taxon>
        <taxon>Microbacteriaceae</taxon>
        <taxon>Microbacterium</taxon>
    </lineage>
</organism>
<protein>
    <submittedName>
        <fullName evidence="1">Uncharacterized protein</fullName>
    </submittedName>
</protein>
<dbReference type="RefSeq" id="WP_344820368.1">
    <property type="nucleotide sequence ID" value="NZ_BAABCP010000002.1"/>
</dbReference>
<sequence length="167" mass="17017">MSTLDENGILVYDESDERDDFSALLNMGMGSVSDAVGADRARLAVLEDSNELGDISGTALTAASGWSIISQSARKKNGVAWARVRVQRTGAAISGGASGNIPNALCATFSTGWAPAPGMWYPAAAADTGPLVTGYVAEAGIYIGAISPGTTIATGDELSLITTYPLA</sequence>
<gene>
    <name evidence="1" type="ORF">GCM10022383_28410</name>
</gene>
<reference evidence="2" key="1">
    <citation type="journal article" date="2019" name="Int. J. Syst. Evol. Microbiol.">
        <title>The Global Catalogue of Microorganisms (GCM) 10K type strain sequencing project: providing services to taxonomists for standard genome sequencing and annotation.</title>
        <authorList>
            <consortium name="The Broad Institute Genomics Platform"/>
            <consortium name="The Broad Institute Genome Sequencing Center for Infectious Disease"/>
            <person name="Wu L."/>
            <person name="Ma J."/>
        </authorList>
    </citation>
    <scope>NUCLEOTIDE SEQUENCE [LARGE SCALE GENOMIC DNA]</scope>
    <source>
        <strain evidence="2">JCM 17024</strain>
    </source>
</reference>
<proteinExistence type="predicted"/>
<comment type="caution">
    <text evidence="1">The sequence shown here is derived from an EMBL/GenBank/DDBJ whole genome shotgun (WGS) entry which is preliminary data.</text>
</comment>
<accession>A0ABP7NK38</accession>
<evidence type="ECO:0000313" key="1">
    <source>
        <dbReference type="EMBL" id="GAA3948954.1"/>
    </source>
</evidence>
<evidence type="ECO:0000313" key="2">
    <source>
        <dbReference type="Proteomes" id="UP001501591"/>
    </source>
</evidence>
<dbReference type="EMBL" id="BAABCP010000002">
    <property type="protein sequence ID" value="GAA3948954.1"/>
    <property type="molecule type" value="Genomic_DNA"/>
</dbReference>